<dbReference type="EMBL" id="JBHSLF010000024">
    <property type="protein sequence ID" value="MFC5344680.1"/>
    <property type="molecule type" value="Genomic_DNA"/>
</dbReference>
<comment type="caution">
    <text evidence="1">The sequence shown here is derived from an EMBL/GenBank/DDBJ whole genome shotgun (WGS) entry which is preliminary data.</text>
</comment>
<proteinExistence type="predicted"/>
<name>A0ABW0FSI4_9CAUL</name>
<organism evidence="1 2">
    <name type="scientific">Brevundimonas staleyi</name>
    <dbReference type="NCBI Taxonomy" id="74326"/>
    <lineage>
        <taxon>Bacteria</taxon>
        <taxon>Pseudomonadati</taxon>
        <taxon>Pseudomonadota</taxon>
        <taxon>Alphaproteobacteria</taxon>
        <taxon>Caulobacterales</taxon>
        <taxon>Caulobacteraceae</taxon>
        <taxon>Brevundimonas</taxon>
    </lineage>
</organism>
<evidence type="ECO:0000313" key="2">
    <source>
        <dbReference type="Proteomes" id="UP001596152"/>
    </source>
</evidence>
<evidence type="ECO:0000313" key="1">
    <source>
        <dbReference type="EMBL" id="MFC5344680.1"/>
    </source>
</evidence>
<sequence>MDVWDVASFPEPVIEALRAVDGAFVAHTLNVTQNRYEPDPTDEPRRLGLDVIARTMAGVTIRAWHYGRLCADEVELLMREGLWPTSQHRRNMRLRTRQDAGDLTSDDVASLTACCELNTDSFGVKDGAVFMTSTPRHPEEDYVCSLLASWGGEALARPRAGTPLGQRLALIGEPAVLEIALPFDLLPDWRQGLVVEAIEGGWLARQGCGVTENGRDLHVIEPLAPERILRVLRPCDHDFHTLGKSYPTAAVCLSPDGALRR</sequence>
<dbReference type="Proteomes" id="UP001596152">
    <property type="component" value="Unassembled WGS sequence"/>
</dbReference>
<protein>
    <submittedName>
        <fullName evidence="1">Uncharacterized protein</fullName>
    </submittedName>
</protein>
<reference evidence="2" key="1">
    <citation type="journal article" date="2019" name="Int. J. Syst. Evol. Microbiol.">
        <title>The Global Catalogue of Microorganisms (GCM) 10K type strain sequencing project: providing services to taxonomists for standard genome sequencing and annotation.</title>
        <authorList>
            <consortium name="The Broad Institute Genomics Platform"/>
            <consortium name="The Broad Institute Genome Sequencing Center for Infectious Disease"/>
            <person name="Wu L."/>
            <person name="Ma J."/>
        </authorList>
    </citation>
    <scope>NUCLEOTIDE SEQUENCE [LARGE SCALE GENOMIC DNA]</scope>
    <source>
        <strain evidence="2">JCM 12125</strain>
    </source>
</reference>
<keyword evidence="2" id="KW-1185">Reference proteome</keyword>
<accession>A0ABW0FSI4</accession>
<gene>
    <name evidence="1" type="ORF">ACFPIE_12215</name>
</gene>
<dbReference type="RefSeq" id="WP_374037685.1">
    <property type="nucleotide sequence ID" value="NZ_CP169082.1"/>
</dbReference>